<keyword evidence="1" id="KW-0472">Membrane</keyword>
<evidence type="ECO:0000313" key="2">
    <source>
        <dbReference type="EMBL" id="MBA0841588.1"/>
    </source>
</evidence>
<accession>A0A7J9K576</accession>
<keyword evidence="1" id="KW-0812">Transmembrane</keyword>
<evidence type="ECO:0000256" key="1">
    <source>
        <dbReference type="SAM" id="Phobius"/>
    </source>
</evidence>
<proteinExistence type="predicted"/>
<dbReference type="Proteomes" id="UP000593575">
    <property type="component" value="Unassembled WGS sequence"/>
</dbReference>
<organism evidence="2 3">
    <name type="scientific">Gossypium armourianum</name>
    <dbReference type="NCBI Taxonomy" id="34283"/>
    <lineage>
        <taxon>Eukaryota</taxon>
        <taxon>Viridiplantae</taxon>
        <taxon>Streptophyta</taxon>
        <taxon>Embryophyta</taxon>
        <taxon>Tracheophyta</taxon>
        <taxon>Spermatophyta</taxon>
        <taxon>Magnoliopsida</taxon>
        <taxon>eudicotyledons</taxon>
        <taxon>Gunneridae</taxon>
        <taxon>Pentapetalae</taxon>
        <taxon>rosids</taxon>
        <taxon>malvids</taxon>
        <taxon>Malvales</taxon>
        <taxon>Malvaceae</taxon>
        <taxon>Malvoideae</taxon>
        <taxon>Gossypium</taxon>
    </lineage>
</organism>
<name>A0A7J9K576_9ROSI</name>
<dbReference type="AlphaFoldDB" id="A0A7J9K576"/>
<dbReference type="EMBL" id="JABFAE010000011">
    <property type="protein sequence ID" value="MBA0841588.1"/>
    <property type="molecule type" value="Genomic_DNA"/>
</dbReference>
<reference evidence="2 3" key="1">
    <citation type="journal article" date="2019" name="Genome Biol. Evol.">
        <title>Insights into the evolution of the New World diploid cottons (Gossypium, subgenus Houzingenia) based on genome sequencing.</title>
        <authorList>
            <person name="Grover C.E."/>
            <person name="Arick M.A. 2nd"/>
            <person name="Thrash A."/>
            <person name="Conover J.L."/>
            <person name="Sanders W.S."/>
            <person name="Peterson D.G."/>
            <person name="Frelichowski J.E."/>
            <person name="Scheffler J.A."/>
            <person name="Scheffler B.E."/>
            <person name="Wendel J.F."/>
        </authorList>
    </citation>
    <scope>NUCLEOTIDE SEQUENCE [LARGE SCALE GENOMIC DNA]</scope>
    <source>
        <strain evidence="2">6</strain>
        <tissue evidence="2">Leaf</tissue>
    </source>
</reference>
<evidence type="ECO:0000313" key="3">
    <source>
        <dbReference type="Proteomes" id="UP000593575"/>
    </source>
</evidence>
<feature type="transmembrane region" description="Helical" evidence="1">
    <location>
        <begin position="20"/>
        <end position="44"/>
    </location>
</feature>
<protein>
    <submittedName>
        <fullName evidence="2">Uncharacterized protein</fullName>
    </submittedName>
</protein>
<gene>
    <name evidence="2" type="ORF">Goarm_004072</name>
</gene>
<comment type="caution">
    <text evidence="2">The sequence shown here is derived from an EMBL/GenBank/DDBJ whole genome shotgun (WGS) entry which is preliminary data.</text>
</comment>
<sequence length="49" mass="5459">MLQMCLPCCQHSNFPNPSEFIGVVITFVETVVSMFPVILNSFVLPAIML</sequence>
<keyword evidence="3" id="KW-1185">Reference proteome</keyword>
<keyword evidence="1" id="KW-1133">Transmembrane helix</keyword>